<feature type="compositionally biased region" description="Acidic residues" evidence="1">
    <location>
        <begin position="28"/>
        <end position="38"/>
    </location>
</feature>
<dbReference type="Proteomes" id="UP001189429">
    <property type="component" value="Unassembled WGS sequence"/>
</dbReference>
<name>A0ABN9QE25_9DINO</name>
<dbReference type="EMBL" id="CAUYUJ010002986">
    <property type="protein sequence ID" value="CAK0803262.1"/>
    <property type="molecule type" value="Genomic_DNA"/>
</dbReference>
<evidence type="ECO:0000313" key="3">
    <source>
        <dbReference type="Proteomes" id="UP001189429"/>
    </source>
</evidence>
<proteinExistence type="predicted"/>
<accession>A0ABN9QE25</accession>
<reference evidence="2" key="1">
    <citation type="submission" date="2023-10" db="EMBL/GenBank/DDBJ databases">
        <authorList>
            <person name="Chen Y."/>
            <person name="Shah S."/>
            <person name="Dougan E. K."/>
            <person name="Thang M."/>
            <person name="Chan C."/>
        </authorList>
    </citation>
    <scope>NUCLEOTIDE SEQUENCE [LARGE SCALE GENOMIC DNA]</scope>
</reference>
<evidence type="ECO:0000256" key="1">
    <source>
        <dbReference type="SAM" id="MobiDB-lite"/>
    </source>
</evidence>
<feature type="region of interest" description="Disordered" evidence="1">
    <location>
        <begin position="1"/>
        <end position="92"/>
    </location>
</feature>
<comment type="caution">
    <text evidence="2">The sequence shown here is derived from an EMBL/GenBank/DDBJ whole genome shotgun (WGS) entry which is preliminary data.</text>
</comment>
<organism evidence="2 3">
    <name type="scientific">Prorocentrum cordatum</name>
    <dbReference type="NCBI Taxonomy" id="2364126"/>
    <lineage>
        <taxon>Eukaryota</taxon>
        <taxon>Sar</taxon>
        <taxon>Alveolata</taxon>
        <taxon>Dinophyceae</taxon>
        <taxon>Prorocentrales</taxon>
        <taxon>Prorocentraceae</taxon>
        <taxon>Prorocentrum</taxon>
    </lineage>
</organism>
<protein>
    <submittedName>
        <fullName evidence="2">Uncharacterized protein</fullName>
    </submittedName>
</protein>
<gene>
    <name evidence="2" type="ORF">PCOR1329_LOCUS10515</name>
</gene>
<feature type="compositionally biased region" description="Basic residues" evidence="1">
    <location>
        <begin position="53"/>
        <end position="62"/>
    </location>
</feature>
<sequence>MAETKVCSRAAGPRPPPPMGRSGNDDAVVVDDDDDDLPLPEALQHHAEPTGGRRGRRRRRGLHSSTIPHPQGRGGGPIRGGGGPRGMRMNGRSEWARRHQTQSCSTLGAAHWDGLLAGLEAPERRVDLRPGRPVVLSVEVALGHGDQLLPVRGDADLTGAPDAL</sequence>
<keyword evidence="3" id="KW-1185">Reference proteome</keyword>
<feature type="compositionally biased region" description="Gly residues" evidence="1">
    <location>
        <begin position="72"/>
        <end position="85"/>
    </location>
</feature>
<evidence type="ECO:0000313" key="2">
    <source>
        <dbReference type="EMBL" id="CAK0803262.1"/>
    </source>
</evidence>